<gene>
    <name evidence="1" type="ORF">PCAL00307_LOCUS2996</name>
    <name evidence="2" type="ORF">PECAL_2P20530</name>
</gene>
<reference evidence="1" key="1">
    <citation type="submission" date="2021-01" db="EMBL/GenBank/DDBJ databases">
        <authorList>
            <person name="Corre E."/>
            <person name="Pelletier E."/>
            <person name="Niang G."/>
            <person name="Scheremetjew M."/>
            <person name="Finn R."/>
            <person name="Kale V."/>
            <person name="Holt S."/>
            <person name="Cochrane G."/>
            <person name="Meng A."/>
            <person name="Brown T."/>
            <person name="Cohen L."/>
        </authorList>
    </citation>
    <scope>NUCLEOTIDE SEQUENCE</scope>
    <source>
        <strain evidence="1">CCMP1756</strain>
    </source>
</reference>
<dbReference type="Proteomes" id="UP000789595">
    <property type="component" value="Unassembled WGS sequence"/>
</dbReference>
<dbReference type="AlphaFoldDB" id="A0A7S4E3Y5"/>
<sequence>MADWSSNSQHSDHSGNSLDNNLCLFEDWPAWKQKQHLASCCPICQDPYTAEDIDDNLEERRECAGCGKRACPECLEGCTECAINRDCPCDWENDACHCDEVPKPVYCEACRKGILKRERCGEWVCAKHHKWHDDTAEAATEENIYRGGCSKCILYSRKKRDTLVREVERNLLLGAKDRAAPVKDAPKATVVLDRLVRTGQAPMASVVLDFAGGRRDGPRRKAKLRAKKDLTAKVPRKQCALKAQLARLVGGGYVVEKRQVRKFLKY</sequence>
<organism evidence="1">
    <name type="scientific">Pelagomonas calceolata</name>
    <dbReference type="NCBI Taxonomy" id="35677"/>
    <lineage>
        <taxon>Eukaryota</taxon>
        <taxon>Sar</taxon>
        <taxon>Stramenopiles</taxon>
        <taxon>Ochrophyta</taxon>
        <taxon>Pelagophyceae</taxon>
        <taxon>Pelagomonadales</taxon>
        <taxon>Pelagomonadaceae</taxon>
        <taxon>Pelagomonas</taxon>
    </lineage>
</organism>
<evidence type="ECO:0000313" key="2">
    <source>
        <dbReference type="EMBL" id="CAH0368952.1"/>
    </source>
</evidence>
<reference evidence="2" key="2">
    <citation type="submission" date="2021-11" db="EMBL/GenBank/DDBJ databases">
        <authorList>
            <consortium name="Genoscope - CEA"/>
            <person name="William W."/>
        </authorList>
    </citation>
    <scope>NUCLEOTIDE SEQUENCE</scope>
</reference>
<evidence type="ECO:0000313" key="3">
    <source>
        <dbReference type="Proteomes" id="UP000789595"/>
    </source>
</evidence>
<dbReference type="EMBL" id="CAKKNE010000002">
    <property type="protein sequence ID" value="CAH0368952.1"/>
    <property type="molecule type" value="Genomic_DNA"/>
</dbReference>
<evidence type="ECO:0000313" key="1">
    <source>
        <dbReference type="EMBL" id="CAE0687562.1"/>
    </source>
</evidence>
<proteinExistence type="predicted"/>
<keyword evidence="3" id="KW-1185">Reference proteome</keyword>
<name>A0A7S4E3Y5_9STRA</name>
<accession>A0A7S4E3Y5</accession>
<protein>
    <submittedName>
        <fullName evidence="1">Uncharacterized protein</fullName>
    </submittedName>
</protein>
<dbReference type="EMBL" id="HBIW01003630">
    <property type="protein sequence ID" value="CAE0687562.1"/>
    <property type="molecule type" value="Transcribed_RNA"/>
</dbReference>